<protein>
    <recommendedName>
        <fullName evidence="4">Gustatory receptor</fullName>
    </recommendedName>
</protein>
<evidence type="ECO:0000313" key="3">
    <source>
        <dbReference type="Proteomes" id="UP001642540"/>
    </source>
</evidence>
<organism evidence="2 3">
    <name type="scientific">Orchesella dallaii</name>
    <dbReference type="NCBI Taxonomy" id="48710"/>
    <lineage>
        <taxon>Eukaryota</taxon>
        <taxon>Metazoa</taxon>
        <taxon>Ecdysozoa</taxon>
        <taxon>Arthropoda</taxon>
        <taxon>Hexapoda</taxon>
        <taxon>Collembola</taxon>
        <taxon>Entomobryomorpha</taxon>
        <taxon>Entomobryoidea</taxon>
        <taxon>Orchesellidae</taxon>
        <taxon>Orchesellinae</taxon>
        <taxon>Orchesella</taxon>
    </lineage>
</organism>
<feature type="transmembrane region" description="Helical" evidence="1">
    <location>
        <begin position="220"/>
        <end position="237"/>
    </location>
</feature>
<evidence type="ECO:0000313" key="2">
    <source>
        <dbReference type="EMBL" id="CAL8146045.1"/>
    </source>
</evidence>
<proteinExistence type="predicted"/>
<comment type="caution">
    <text evidence="2">The sequence shown here is derived from an EMBL/GenBank/DDBJ whole genome shotgun (WGS) entry which is preliminary data.</text>
</comment>
<keyword evidence="1" id="KW-1133">Transmembrane helix</keyword>
<accession>A0ABP1S7Y0</accession>
<feature type="transmembrane region" description="Helical" evidence="1">
    <location>
        <begin position="12"/>
        <end position="32"/>
    </location>
</feature>
<reference evidence="2 3" key="1">
    <citation type="submission" date="2024-08" db="EMBL/GenBank/DDBJ databases">
        <authorList>
            <person name="Cucini C."/>
            <person name="Frati F."/>
        </authorList>
    </citation>
    <scope>NUCLEOTIDE SEQUENCE [LARGE SCALE GENOMIC DNA]</scope>
</reference>
<keyword evidence="1" id="KW-0472">Membrane</keyword>
<feature type="transmembrane region" description="Helical" evidence="1">
    <location>
        <begin position="178"/>
        <end position="200"/>
    </location>
</feature>
<evidence type="ECO:0000256" key="1">
    <source>
        <dbReference type="SAM" id="Phobius"/>
    </source>
</evidence>
<keyword evidence="3" id="KW-1185">Reference proteome</keyword>
<dbReference type="EMBL" id="CAXLJM020000164">
    <property type="protein sequence ID" value="CAL8146045.1"/>
    <property type="molecule type" value="Genomic_DNA"/>
</dbReference>
<keyword evidence="1" id="KW-0812">Transmembrane</keyword>
<evidence type="ECO:0008006" key="4">
    <source>
        <dbReference type="Google" id="ProtNLM"/>
    </source>
</evidence>
<sequence length="305" mass="35739">MVHNVGYGYPVYLQIFVMFYGKAICDFINLSFRHDKELRNRYLIRNRHKSWDLLEDGGLGMVIVVYCQGICFGMYALLKPNAPFVHSSFLTEIGWSIWAQIPFKIYESYMLINCWHVILSPWLPMNAGGYSLLRWVDELAPTKRNMPGTINQKTLDNLREDRNSYLIFKHLEILTNRLNAIITIWICGVTFYMGKLIRIYMGYATIKLAISGTLPLREYVVYPTSCAFLFILLQITFPEGEKFHTAIVCYTRKMKYHANRILRKRCRAFRPMGLWMMEFFCVQRGACVQVLFDVFDEIADVVISF</sequence>
<gene>
    <name evidence="2" type="ORF">ODALV1_LOCUS30685</name>
</gene>
<dbReference type="Proteomes" id="UP001642540">
    <property type="component" value="Unassembled WGS sequence"/>
</dbReference>
<name>A0ABP1S7Y0_9HEXA</name>